<feature type="transmembrane region" description="Helical" evidence="7">
    <location>
        <begin position="220"/>
        <end position="241"/>
    </location>
</feature>
<dbReference type="Proteomes" id="UP000419743">
    <property type="component" value="Unassembled WGS sequence"/>
</dbReference>
<proteinExistence type="inferred from homology"/>
<evidence type="ECO:0000256" key="4">
    <source>
        <dbReference type="ARBA" id="ARBA00022692"/>
    </source>
</evidence>
<dbReference type="CDD" id="cd06261">
    <property type="entry name" value="TM_PBP2"/>
    <property type="match status" value="1"/>
</dbReference>
<dbReference type="PANTHER" id="PTHR30193">
    <property type="entry name" value="ABC TRANSPORTER PERMEASE PROTEIN"/>
    <property type="match status" value="1"/>
</dbReference>
<dbReference type="AlphaFoldDB" id="A0A7M4DHK5"/>
<feature type="transmembrane region" description="Helical" evidence="7">
    <location>
        <begin position="174"/>
        <end position="199"/>
    </location>
</feature>
<comment type="caution">
    <text evidence="9">The sequence shown here is derived from an EMBL/GenBank/DDBJ whole genome shotgun (WGS) entry which is preliminary data.</text>
</comment>
<dbReference type="PROSITE" id="PS50928">
    <property type="entry name" value="ABC_TM1"/>
    <property type="match status" value="1"/>
</dbReference>
<reference evidence="9 10" key="1">
    <citation type="submission" date="2019-11" db="EMBL/GenBank/DDBJ databases">
        <authorList>
            <person name="Criscuolo A."/>
        </authorList>
    </citation>
    <scope>NUCLEOTIDE SEQUENCE [LARGE SCALE GENOMIC DNA]</scope>
    <source>
        <strain evidence="9">CIP111667</strain>
    </source>
</reference>
<evidence type="ECO:0000256" key="5">
    <source>
        <dbReference type="ARBA" id="ARBA00022989"/>
    </source>
</evidence>
<name>A0A7M4DHK5_9MICO</name>
<feature type="transmembrane region" description="Helical" evidence="7">
    <location>
        <begin position="26"/>
        <end position="48"/>
    </location>
</feature>
<dbReference type="InterPro" id="IPR051393">
    <property type="entry name" value="ABC_transporter_permease"/>
</dbReference>
<dbReference type="InterPro" id="IPR000515">
    <property type="entry name" value="MetI-like"/>
</dbReference>
<feature type="transmembrane region" description="Helical" evidence="7">
    <location>
        <begin position="90"/>
        <end position="112"/>
    </location>
</feature>
<dbReference type="InterPro" id="IPR035906">
    <property type="entry name" value="MetI-like_sf"/>
</dbReference>
<evidence type="ECO:0000256" key="2">
    <source>
        <dbReference type="ARBA" id="ARBA00022448"/>
    </source>
</evidence>
<dbReference type="SUPFAM" id="SSF161098">
    <property type="entry name" value="MetI-like"/>
    <property type="match status" value="1"/>
</dbReference>
<evidence type="ECO:0000256" key="6">
    <source>
        <dbReference type="ARBA" id="ARBA00023136"/>
    </source>
</evidence>
<evidence type="ECO:0000256" key="1">
    <source>
        <dbReference type="ARBA" id="ARBA00004651"/>
    </source>
</evidence>
<comment type="similarity">
    <text evidence="7">Belongs to the binding-protein-dependent transport system permease family.</text>
</comment>
<dbReference type="Pfam" id="PF00528">
    <property type="entry name" value="BPD_transp_1"/>
    <property type="match status" value="1"/>
</dbReference>
<keyword evidence="10" id="KW-1185">Reference proteome</keyword>
<evidence type="ECO:0000313" key="10">
    <source>
        <dbReference type="Proteomes" id="UP000419743"/>
    </source>
</evidence>
<dbReference type="Gene3D" id="1.10.3720.10">
    <property type="entry name" value="MetI-like"/>
    <property type="match status" value="1"/>
</dbReference>
<evidence type="ECO:0000256" key="3">
    <source>
        <dbReference type="ARBA" id="ARBA00022475"/>
    </source>
</evidence>
<dbReference type="GO" id="GO:0005886">
    <property type="term" value="C:plasma membrane"/>
    <property type="evidence" value="ECO:0007669"/>
    <property type="project" value="UniProtKB-SubCell"/>
</dbReference>
<dbReference type="EMBL" id="CACRYJ010000022">
    <property type="protein sequence ID" value="VZO36398.1"/>
    <property type="molecule type" value="Genomic_DNA"/>
</dbReference>
<evidence type="ECO:0000259" key="8">
    <source>
        <dbReference type="PROSITE" id="PS50928"/>
    </source>
</evidence>
<keyword evidence="6 7" id="KW-0472">Membrane</keyword>
<feature type="domain" description="ABC transmembrane type-1" evidence="8">
    <location>
        <begin position="86"/>
        <end position="305"/>
    </location>
</feature>
<protein>
    <submittedName>
        <fullName evidence="9">Lactose transport system permease protein LacF</fullName>
    </submittedName>
</protein>
<feature type="transmembrane region" description="Helical" evidence="7">
    <location>
        <begin position="284"/>
        <end position="304"/>
    </location>
</feature>
<organism evidence="9 10">
    <name type="scientific">Occultella aeris</name>
    <dbReference type="NCBI Taxonomy" id="2761496"/>
    <lineage>
        <taxon>Bacteria</taxon>
        <taxon>Bacillati</taxon>
        <taxon>Actinomycetota</taxon>
        <taxon>Actinomycetes</taxon>
        <taxon>Micrococcales</taxon>
        <taxon>Ruaniaceae</taxon>
        <taxon>Occultella</taxon>
    </lineage>
</organism>
<evidence type="ECO:0000256" key="7">
    <source>
        <dbReference type="RuleBase" id="RU363032"/>
    </source>
</evidence>
<dbReference type="PANTHER" id="PTHR30193:SF37">
    <property type="entry name" value="INNER MEMBRANE ABC TRANSPORTER PERMEASE PROTEIN YCJO"/>
    <property type="match status" value="1"/>
</dbReference>
<keyword evidence="2 7" id="KW-0813">Transport</keyword>
<accession>A0A7M4DHK5</accession>
<feature type="transmembrane region" description="Helical" evidence="7">
    <location>
        <begin position="124"/>
        <end position="146"/>
    </location>
</feature>
<keyword evidence="5 7" id="KW-1133">Transmembrane helix</keyword>
<gene>
    <name evidence="9" type="primary">lacF_16</name>
    <name evidence="9" type="ORF">HALOF300_01603</name>
</gene>
<dbReference type="GO" id="GO:0055085">
    <property type="term" value="P:transmembrane transport"/>
    <property type="evidence" value="ECO:0007669"/>
    <property type="project" value="InterPro"/>
</dbReference>
<sequence>MTTAAITAPSKPGVPSKSRARRQAVLWGWLFLVPLVVLFTAFSLWPIVASWAYAFFDWDGVGPPEVFIGLDNFREALNSTSFWNAFWNSFLFSLGALFIELPAALCLAMLLNNVLLRGRNIYRLAIFLPVVSTTAVIGLVIAVLLAPVGGVVNEVLLGIGLVDRPINFLGDPNVALPTLVVVDIWKGFGITLIYWLAALQTVPKDLYEAAKLDGAGARQQLANITIPVIMPIAVVVLLLTFQRSLNTFDLVQAVTGGGPIFSTDVLPTYIYRYAFDANIAAPRYGFACAVGVIFGVFTLIITLLQGPLLAGRLRRTAA</sequence>
<keyword evidence="3" id="KW-1003">Cell membrane</keyword>
<evidence type="ECO:0000313" key="9">
    <source>
        <dbReference type="EMBL" id="VZO36398.1"/>
    </source>
</evidence>
<comment type="subcellular location">
    <subcellularLocation>
        <location evidence="1 7">Cell membrane</location>
        <topology evidence="1 7">Multi-pass membrane protein</topology>
    </subcellularLocation>
</comment>
<keyword evidence="4 7" id="KW-0812">Transmembrane</keyword>
<dbReference type="RefSeq" id="WP_156740427.1">
    <property type="nucleotide sequence ID" value="NZ_CACRYJ010000022.1"/>
</dbReference>